<feature type="chain" id="PRO_5045792206" evidence="1">
    <location>
        <begin position="20"/>
        <end position="188"/>
    </location>
</feature>
<dbReference type="RefSeq" id="WP_188740571.1">
    <property type="nucleotide sequence ID" value="NZ_BMII01000034.1"/>
</dbReference>
<reference evidence="3" key="1">
    <citation type="journal article" date="2019" name="Int. J. Syst. Evol. Microbiol.">
        <title>The Global Catalogue of Microorganisms (GCM) 10K type strain sequencing project: providing services to taxonomists for standard genome sequencing and annotation.</title>
        <authorList>
            <consortium name="The Broad Institute Genomics Platform"/>
            <consortium name="The Broad Institute Genome Sequencing Center for Infectious Disease"/>
            <person name="Wu L."/>
            <person name="Ma J."/>
        </authorList>
    </citation>
    <scope>NUCLEOTIDE SEQUENCE [LARGE SCALE GENOMIC DNA]</scope>
    <source>
        <strain evidence="3">CGMCC 1.15339</strain>
    </source>
</reference>
<dbReference type="PIRSF" id="PIRSF032038">
    <property type="entry name" value="UCP023238"/>
    <property type="match status" value="1"/>
</dbReference>
<dbReference type="EMBL" id="BMII01000034">
    <property type="protein sequence ID" value="GGB71252.1"/>
    <property type="molecule type" value="Genomic_DNA"/>
</dbReference>
<keyword evidence="3" id="KW-1185">Reference proteome</keyword>
<evidence type="ECO:0000313" key="2">
    <source>
        <dbReference type="EMBL" id="GGB71252.1"/>
    </source>
</evidence>
<sequence length="188" mass="20313">MRLCLIAAGVLLMSVNAQANNQLIDQLSICASQSNDTERLNCYDQLAANTKPSSQTPIEEVAKAPAAVTLATPPVATVVTRTPSQSVAPEIATPTTVSPELSIDDFGLQKKVIEDEVDRLYFTVAKVTKSASGAIVVTLENGQVWTQTNAERYKVKKGQKIYIETGALNSFLMGSDERNATTRVKRLK</sequence>
<comment type="caution">
    <text evidence="2">The sequence shown here is derived from an EMBL/GenBank/DDBJ whole genome shotgun (WGS) entry which is preliminary data.</text>
</comment>
<name>A0ABQ1JNP8_9GAMM</name>
<proteinExistence type="predicted"/>
<evidence type="ECO:0000256" key="1">
    <source>
        <dbReference type="SAM" id="SignalP"/>
    </source>
</evidence>
<evidence type="ECO:0000313" key="3">
    <source>
        <dbReference type="Proteomes" id="UP000617555"/>
    </source>
</evidence>
<dbReference type="InterPro" id="IPR016987">
    <property type="entry name" value="UCP023238"/>
</dbReference>
<accession>A0ABQ1JNP8</accession>
<dbReference type="Proteomes" id="UP000617555">
    <property type="component" value="Unassembled WGS sequence"/>
</dbReference>
<feature type="signal peptide" evidence="1">
    <location>
        <begin position="1"/>
        <end position="19"/>
    </location>
</feature>
<gene>
    <name evidence="2" type="ORF">GCM10011607_34730</name>
</gene>
<protein>
    <submittedName>
        <fullName evidence="2">Uncharacterized protein</fullName>
    </submittedName>
</protein>
<keyword evidence="1" id="KW-0732">Signal</keyword>
<organism evidence="2 3">
    <name type="scientific">Shewanella inventionis</name>
    <dbReference type="NCBI Taxonomy" id="1738770"/>
    <lineage>
        <taxon>Bacteria</taxon>
        <taxon>Pseudomonadati</taxon>
        <taxon>Pseudomonadota</taxon>
        <taxon>Gammaproteobacteria</taxon>
        <taxon>Alteromonadales</taxon>
        <taxon>Shewanellaceae</taxon>
        <taxon>Shewanella</taxon>
    </lineage>
</organism>